<keyword evidence="1" id="KW-1133">Transmembrane helix</keyword>
<feature type="non-terminal residue" evidence="2">
    <location>
        <position position="1"/>
    </location>
</feature>
<dbReference type="EMBL" id="KZ824327">
    <property type="protein sequence ID" value="RAL07648.1"/>
    <property type="molecule type" value="Genomic_DNA"/>
</dbReference>
<dbReference type="AlphaFoldDB" id="A0A395HL98"/>
<organism evidence="2 3">
    <name type="scientific">Aspergillus homomorphus (strain CBS 101889)</name>
    <dbReference type="NCBI Taxonomy" id="1450537"/>
    <lineage>
        <taxon>Eukaryota</taxon>
        <taxon>Fungi</taxon>
        <taxon>Dikarya</taxon>
        <taxon>Ascomycota</taxon>
        <taxon>Pezizomycotina</taxon>
        <taxon>Eurotiomycetes</taxon>
        <taxon>Eurotiomycetidae</taxon>
        <taxon>Eurotiales</taxon>
        <taxon>Aspergillaceae</taxon>
        <taxon>Aspergillus</taxon>
        <taxon>Aspergillus subgen. Circumdati</taxon>
    </lineage>
</organism>
<evidence type="ECO:0000313" key="2">
    <source>
        <dbReference type="EMBL" id="RAL07648.1"/>
    </source>
</evidence>
<dbReference type="RefSeq" id="XP_025546802.1">
    <property type="nucleotide sequence ID" value="XM_025699461.1"/>
</dbReference>
<dbReference type="VEuPathDB" id="FungiDB:BO97DRAFT_463493"/>
<dbReference type="STRING" id="1450537.A0A395HL98"/>
<evidence type="ECO:0000313" key="3">
    <source>
        <dbReference type="Proteomes" id="UP000248961"/>
    </source>
</evidence>
<evidence type="ECO:0000256" key="1">
    <source>
        <dbReference type="SAM" id="Phobius"/>
    </source>
</evidence>
<keyword evidence="3" id="KW-1185">Reference proteome</keyword>
<keyword evidence="1" id="KW-0472">Membrane</keyword>
<proteinExistence type="predicted"/>
<keyword evidence="1" id="KW-0812">Transmembrane</keyword>
<dbReference type="OrthoDB" id="4447703at2759"/>
<reference evidence="2 3" key="1">
    <citation type="submission" date="2018-02" db="EMBL/GenBank/DDBJ databases">
        <title>The genomes of Aspergillus section Nigri reveals drivers in fungal speciation.</title>
        <authorList>
            <consortium name="DOE Joint Genome Institute"/>
            <person name="Vesth T.C."/>
            <person name="Nybo J."/>
            <person name="Theobald S."/>
            <person name="Brandl J."/>
            <person name="Frisvad J.C."/>
            <person name="Nielsen K.F."/>
            <person name="Lyhne E.K."/>
            <person name="Kogle M.E."/>
            <person name="Kuo A."/>
            <person name="Riley R."/>
            <person name="Clum A."/>
            <person name="Nolan M."/>
            <person name="Lipzen A."/>
            <person name="Salamov A."/>
            <person name="Henrissat B."/>
            <person name="Wiebenga A."/>
            <person name="De vries R.P."/>
            <person name="Grigoriev I.V."/>
            <person name="Mortensen U.H."/>
            <person name="Andersen M.R."/>
            <person name="Baker S.E."/>
        </authorList>
    </citation>
    <scope>NUCLEOTIDE SEQUENCE [LARGE SCALE GENOMIC DNA]</scope>
    <source>
        <strain evidence="2 3">CBS 101889</strain>
    </source>
</reference>
<gene>
    <name evidence="2" type="ORF">BO97DRAFT_463493</name>
</gene>
<dbReference type="Proteomes" id="UP000248961">
    <property type="component" value="Unassembled WGS sequence"/>
</dbReference>
<sequence>ANVFVKVDNIYDDQHAVNVYDTDDCSGSIVGHIRNTNGCLNLYAFSSSARTRDTVDASASEYFETDYLYNFPSSNAAQLKVPVAHGLFRTVDRANRTEDYIYANEAFDVFLLTNLEHVNSIQRQWTVQSTDADQPEKEHASARQLEWAYCSFEAALSHLPTLIPTRINTNLCAAHLCSILTVALLANLQILWIHTVITKPSTRPIYQRLPSLANWTRTAPLAIIEAANQYLVGVYSMDLAILLLAKPIAPFLNVEDLLDPDATRALQQGYALATFGLLPCFVMCMATLPIRVLLIRIVASMLPDEEHPIVPLDPALRAHRHRPPFGVLDAWRRVPRSTWMRVCRIQAQAYVLSAGIYFLGKSSYADFHRVATLPMTWFSGW</sequence>
<accession>A0A395HL98</accession>
<feature type="transmembrane region" description="Helical" evidence="1">
    <location>
        <begin position="269"/>
        <end position="294"/>
    </location>
</feature>
<dbReference type="GeneID" id="37203750"/>
<protein>
    <submittedName>
        <fullName evidence="2">Uncharacterized protein</fullName>
    </submittedName>
</protein>
<feature type="transmembrane region" description="Helical" evidence="1">
    <location>
        <begin position="173"/>
        <end position="193"/>
    </location>
</feature>
<name>A0A395HL98_ASPHC</name>